<dbReference type="InterPro" id="IPR013823">
    <property type="entry name" value="Ribosomal_bL12_C"/>
</dbReference>
<comment type="similarity">
    <text evidence="1 4">Belongs to the bacterial ribosomal protein bL12 family.</text>
</comment>
<dbReference type="SUPFAM" id="SSF48300">
    <property type="entry name" value="Ribosomal protein L7/12, oligomerisation (N-terminal) domain"/>
    <property type="match status" value="1"/>
</dbReference>
<dbReference type="Proteomes" id="UP000063781">
    <property type="component" value="Chromosome"/>
</dbReference>
<dbReference type="GO" id="GO:0003729">
    <property type="term" value="F:mRNA binding"/>
    <property type="evidence" value="ECO:0007669"/>
    <property type="project" value="TreeGrafter"/>
</dbReference>
<evidence type="ECO:0000259" key="5">
    <source>
        <dbReference type="Pfam" id="PF00542"/>
    </source>
</evidence>
<feature type="domain" description="Large ribosomal subunit protein bL12 oligomerization" evidence="6">
    <location>
        <begin position="6"/>
        <end position="48"/>
    </location>
</feature>
<dbReference type="Gene3D" id="3.30.1390.10">
    <property type="match status" value="1"/>
</dbReference>
<evidence type="ECO:0000259" key="6">
    <source>
        <dbReference type="Pfam" id="PF16320"/>
    </source>
</evidence>
<dbReference type="Gene3D" id="1.20.5.710">
    <property type="entry name" value="Single helix bin"/>
    <property type="match status" value="1"/>
</dbReference>
<organism evidence="7 8">
    <name type="scientific">Erysipelothrix larvae</name>
    <dbReference type="NCBI Taxonomy" id="1514105"/>
    <lineage>
        <taxon>Bacteria</taxon>
        <taxon>Bacillati</taxon>
        <taxon>Bacillota</taxon>
        <taxon>Erysipelotrichia</taxon>
        <taxon>Erysipelotrichales</taxon>
        <taxon>Erysipelotrichaceae</taxon>
        <taxon>Erysipelothrix</taxon>
    </lineage>
</organism>
<dbReference type="GO" id="GO:0022625">
    <property type="term" value="C:cytosolic large ribosomal subunit"/>
    <property type="evidence" value="ECO:0007669"/>
    <property type="project" value="TreeGrafter"/>
</dbReference>
<proteinExistence type="inferred from homology"/>
<dbReference type="KEGG" id="erl:AOC36_00970"/>
<dbReference type="FunFam" id="3.30.1390.10:FF:000001">
    <property type="entry name" value="50S ribosomal protein L7/L12"/>
    <property type="match status" value="1"/>
</dbReference>
<dbReference type="CDD" id="cd00387">
    <property type="entry name" value="Ribosomal_L7_L12"/>
    <property type="match status" value="1"/>
</dbReference>
<accession>A0A0X8GY82</accession>
<evidence type="ECO:0000313" key="8">
    <source>
        <dbReference type="Proteomes" id="UP000063781"/>
    </source>
</evidence>
<dbReference type="STRING" id="1514105.AOC36_00970"/>
<dbReference type="InterPro" id="IPR036235">
    <property type="entry name" value="Ribosomal_bL12_oligo_N_sf"/>
</dbReference>
<protein>
    <recommendedName>
        <fullName evidence="4">Large ribosomal subunit protein bL12</fullName>
    </recommendedName>
</protein>
<dbReference type="Pfam" id="PF16320">
    <property type="entry name" value="Ribosomal_L12_N"/>
    <property type="match status" value="1"/>
</dbReference>
<dbReference type="HAMAP" id="MF_00368">
    <property type="entry name" value="Ribosomal_bL12"/>
    <property type="match status" value="1"/>
</dbReference>
<evidence type="ECO:0000256" key="2">
    <source>
        <dbReference type="ARBA" id="ARBA00022980"/>
    </source>
</evidence>
<dbReference type="Pfam" id="PF00542">
    <property type="entry name" value="Ribosomal_L12"/>
    <property type="match status" value="1"/>
</dbReference>
<keyword evidence="8" id="KW-1185">Reference proteome</keyword>
<dbReference type="GO" id="GO:0003735">
    <property type="term" value="F:structural constituent of ribosome"/>
    <property type="evidence" value="ECO:0007669"/>
    <property type="project" value="InterPro"/>
</dbReference>
<dbReference type="RefSeq" id="WP_067630137.1">
    <property type="nucleotide sequence ID" value="NZ_CP013213.1"/>
</dbReference>
<evidence type="ECO:0000256" key="1">
    <source>
        <dbReference type="ARBA" id="ARBA00007197"/>
    </source>
</evidence>
<dbReference type="NCBIfam" id="TIGR00855">
    <property type="entry name" value="L12"/>
    <property type="match status" value="1"/>
</dbReference>
<keyword evidence="3 4" id="KW-0687">Ribonucleoprotein</keyword>
<name>A0A0X8GY82_9FIRM</name>
<evidence type="ECO:0000313" key="7">
    <source>
        <dbReference type="EMBL" id="AMC92614.1"/>
    </source>
</evidence>
<evidence type="ECO:0000256" key="3">
    <source>
        <dbReference type="ARBA" id="ARBA00023274"/>
    </source>
</evidence>
<gene>
    <name evidence="4 7" type="primary">rplL</name>
    <name evidence="7" type="ORF">AOC36_00970</name>
</gene>
<dbReference type="AlphaFoldDB" id="A0A0X8GY82"/>
<dbReference type="GO" id="GO:0006412">
    <property type="term" value="P:translation"/>
    <property type="evidence" value="ECO:0007669"/>
    <property type="project" value="UniProtKB-UniRule"/>
</dbReference>
<feature type="domain" description="Large ribosomal subunit protein bL12 C-terminal" evidence="5">
    <location>
        <begin position="58"/>
        <end position="123"/>
    </location>
</feature>
<dbReference type="InterPro" id="IPR000206">
    <property type="entry name" value="Ribosomal_bL12"/>
</dbReference>
<comment type="subunit">
    <text evidence="4">Homodimer. Part of the ribosomal stalk of the 50S ribosomal subunit. Forms a multimeric L10(L12)X complex, where L10 forms an elongated spine to which 2 to 4 L12 dimers bind in a sequential fashion. Binds GTP-bound translation factors.</text>
</comment>
<dbReference type="SUPFAM" id="SSF54736">
    <property type="entry name" value="ClpS-like"/>
    <property type="match status" value="1"/>
</dbReference>
<evidence type="ECO:0000256" key="4">
    <source>
        <dbReference type="HAMAP-Rule" id="MF_00368"/>
    </source>
</evidence>
<dbReference type="InterPro" id="IPR014719">
    <property type="entry name" value="Ribosomal_bL12_C/ClpS-like"/>
</dbReference>
<dbReference type="InterPro" id="IPR008932">
    <property type="entry name" value="Ribosomal_bL12_oligo"/>
</dbReference>
<dbReference type="PANTHER" id="PTHR45987">
    <property type="entry name" value="39S RIBOSOMAL PROTEIN L12"/>
    <property type="match status" value="1"/>
</dbReference>
<comment type="function">
    <text evidence="4">Forms part of the ribosomal stalk which helps the ribosome interact with GTP-bound translation factors. Is thus essential for accurate translation.</text>
</comment>
<reference evidence="7 8" key="1">
    <citation type="submission" date="2015-10" db="EMBL/GenBank/DDBJ databases">
        <title>Erysipelothrix larvae sp. LV19 isolated from the larval gut of the rhinoceros beetle, Trypoxylus dichotomus.</title>
        <authorList>
            <person name="Lim S."/>
            <person name="Kim B.-C."/>
        </authorList>
    </citation>
    <scope>NUCLEOTIDE SEQUENCE [LARGE SCALE GENOMIC DNA]</scope>
    <source>
        <strain evidence="7 8">LV19</strain>
    </source>
</reference>
<sequence>MAKLTSEELIASLKEMTILELNELVKAIEEEFGVSAAAPVAVAAAAEAEEVEGPSEVSVILKEVTGSKVGVIKLLREITGLGMMEAKALVDNAPSPIKENIKPAEADELKTKLQDAGAVVEVK</sequence>
<dbReference type="PANTHER" id="PTHR45987:SF4">
    <property type="entry name" value="LARGE RIBOSOMAL SUBUNIT PROTEIN BL12M"/>
    <property type="match status" value="1"/>
</dbReference>
<dbReference type="EMBL" id="CP013213">
    <property type="protein sequence ID" value="AMC92614.1"/>
    <property type="molecule type" value="Genomic_DNA"/>
</dbReference>
<dbReference type="OrthoDB" id="9811748at2"/>
<keyword evidence="2 4" id="KW-0689">Ribosomal protein</keyword>